<evidence type="ECO:0000313" key="1">
    <source>
        <dbReference type="EMBL" id="XBS71587.1"/>
    </source>
</evidence>
<protein>
    <submittedName>
        <fullName evidence="1">Uncharacterized protein</fullName>
    </submittedName>
</protein>
<organism evidence="1">
    <name type="scientific">Acerihabitans sp. KWT182</name>
    <dbReference type="NCBI Taxonomy" id="3157919"/>
    <lineage>
        <taxon>Bacteria</taxon>
        <taxon>Pseudomonadati</taxon>
        <taxon>Pseudomonadota</taxon>
        <taxon>Gammaproteobacteria</taxon>
        <taxon>Enterobacterales</taxon>
        <taxon>Pectobacteriaceae</taxon>
        <taxon>Acerihabitans</taxon>
    </lineage>
</organism>
<name>A0AAU7QEH2_9GAMM</name>
<reference evidence="1" key="1">
    <citation type="submission" date="2024-06" db="EMBL/GenBank/DDBJ databases">
        <authorList>
            <person name="Coelho C."/>
            <person name="Bento M."/>
            <person name="Garcia E."/>
            <person name="Camelo A."/>
            <person name="Brandao I."/>
            <person name="Espirito Santo C."/>
            <person name="Trovao J."/>
            <person name="Verissimo A."/>
            <person name="Costa J."/>
            <person name="Tiago I."/>
        </authorList>
    </citation>
    <scope>NUCLEOTIDE SEQUENCE</scope>
    <source>
        <strain evidence="1">KWT182</strain>
    </source>
</reference>
<dbReference type="EMBL" id="CP157947">
    <property type="protein sequence ID" value="XBS71587.1"/>
    <property type="molecule type" value="Genomic_DNA"/>
</dbReference>
<proteinExistence type="predicted"/>
<sequence length="53" mass="5812">MDYMVSMGFMVLMVFIPPADMLMESGKYVERLFNNIKAGGGNSPPLVVGEITL</sequence>
<gene>
    <name evidence="1" type="ORF">ABK905_12090</name>
</gene>
<dbReference type="AlphaFoldDB" id="A0AAU7QEH2"/>
<accession>A0AAU7QEH2</accession>